<evidence type="ECO:0000313" key="10">
    <source>
        <dbReference type="Proteomes" id="UP001226762"/>
    </source>
</evidence>
<dbReference type="InterPro" id="IPR042213">
    <property type="entry name" value="NBD_C_sf"/>
</dbReference>
<dbReference type="SUPFAM" id="SSF142764">
    <property type="entry name" value="YgbK-like"/>
    <property type="match status" value="1"/>
</dbReference>
<keyword evidence="6" id="KW-0119">Carbohydrate metabolism</keyword>
<reference evidence="9" key="1">
    <citation type="submission" date="2022-07" db="EMBL/GenBank/DDBJ databases">
        <authorList>
            <person name="Otstavnykh N."/>
            <person name="Isaeva M."/>
            <person name="Bystritskaya E."/>
        </authorList>
    </citation>
    <scope>NUCLEOTIDE SEQUENCE</scope>
    <source>
        <strain evidence="9">KCTC 52189</strain>
    </source>
</reference>
<dbReference type="GO" id="GO:0016301">
    <property type="term" value="F:kinase activity"/>
    <property type="evidence" value="ECO:0007669"/>
    <property type="project" value="UniProtKB-KW"/>
</dbReference>
<evidence type="ECO:0000256" key="4">
    <source>
        <dbReference type="ARBA" id="ARBA00022777"/>
    </source>
</evidence>
<gene>
    <name evidence="9" type="ORF">NO357_03560</name>
</gene>
<organism evidence="9 10">
    <name type="scientific">Marimonas arenosa</name>
    <dbReference type="NCBI Taxonomy" id="1795305"/>
    <lineage>
        <taxon>Bacteria</taxon>
        <taxon>Pseudomonadati</taxon>
        <taxon>Pseudomonadota</taxon>
        <taxon>Alphaproteobacteria</taxon>
        <taxon>Rhodobacterales</taxon>
        <taxon>Paracoccaceae</taxon>
        <taxon>Marimonas</taxon>
    </lineage>
</organism>
<dbReference type="Gene3D" id="3.40.50.10840">
    <property type="entry name" value="Putative sugar-binding, N-terminal domain"/>
    <property type="match status" value="1"/>
</dbReference>
<keyword evidence="5" id="KW-0067">ATP-binding</keyword>
<dbReference type="EMBL" id="JANHAX010000001">
    <property type="protein sequence ID" value="MDQ2088977.1"/>
    <property type="molecule type" value="Genomic_DNA"/>
</dbReference>
<evidence type="ECO:0000256" key="2">
    <source>
        <dbReference type="ARBA" id="ARBA00022679"/>
    </source>
</evidence>
<dbReference type="Pfam" id="PF17042">
    <property type="entry name" value="NBD_C"/>
    <property type="match status" value="1"/>
</dbReference>
<evidence type="ECO:0000313" key="9">
    <source>
        <dbReference type="EMBL" id="MDQ2088977.1"/>
    </source>
</evidence>
<feature type="domain" description="Four-carbon acid sugar kinase nucleotide binding" evidence="8">
    <location>
        <begin position="267"/>
        <end position="427"/>
    </location>
</feature>
<dbReference type="Gene3D" id="3.40.980.20">
    <property type="entry name" value="Four-carbon acid sugar kinase, nucleotide binding domain"/>
    <property type="match status" value="1"/>
</dbReference>
<keyword evidence="2" id="KW-0808">Transferase</keyword>
<feature type="domain" description="Four-carbon acid sugar kinase N-terminal" evidence="7">
    <location>
        <begin position="5"/>
        <end position="241"/>
    </location>
</feature>
<dbReference type="Pfam" id="PF07005">
    <property type="entry name" value="SBD_N"/>
    <property type="match status" value="1"/>
</dbReference>
<evidence type="ECO:0000256" key="5">
    <source>
        <dbReference type="ARBA" id="ARBA00022840"/>
    </source>
</evidence>
<dbReference type="Proteomes" id="UP001226762">
    <property type="component" value="Unassembled WGS sequence"/>
</dbReference>
<comment type="caution">
    <text evidence="9">The sequence shown here is derived from an EMBL/GenBank/DDBJ whole genome shotgun (WGS) entry which is preliminary data.</text>
</comment>
<dbReference type="GO" id="GO:0005524">
    <property type="term" value="F:ATP binding"/>
    <property type="evidence" value="ECO:0007669"/>
    <property type="project" value="UniProtKB-KW"/>
</dbReference>
<keyword evidence="3" id="KW-0547">Nucleotide-binding</keyword>
<dbReference type="InterPro" id="IPR037051">
    <property type="entry name" value="4-carb_acid_sugar_kinase_N_sf"/>
</dbReference>
<proteinExistence type="inferred from homology"/>
<sequence>MLELSYYGDDFTGSTDVLEALSGNGIPTVLFTRIPTDAQLAQFSDVRAVGLAGESRSRSPEWMDAHLPAAFEWLKSLEARHCHYKVCSTFDSAPNIGSIGRAAELGMAVFGQTFLNVVIGAPELRRYTLFGTLFASYQDKVYRIDRHPVMSRHPATPMAEADLRRHLSDQTTMQVGGIDPDAALGVSDLEALRNGRAAGDRISIIDVYDDASQARAGALIEDALSETGSYVVGSSGVEYALLEAWRDAGIVDPATDIPVLDRKDVIAIVSGSCSPTTERQIQTALRNGFVGVAVDYKALAHGQGAEDAMEKAFTQADAAIRLGHSPILYTALGAPAEAQPAASNDKVGRALGRLLQNLMDAHPIDRVGVAGGDTSSHALSALDTFALTLRRPLPDTPGSPVCVAHRDGQSTFEIALKGGQVGSDEYFVNLRDGL</sequence>
<comment type="similarity">
    <text evidence="1">Belongs to the four-carbon acid sugar kinase family.</text>
</comment>
<keyword evidence="10" id="KW-1185">Reference proteome</keyword>
<evidence type="ECO:0000256" key="6">
    <source>
        <dbReference type="ARBA" id="ARBA00023277"/>
    </source>
</evidence>
<reference evidence="9" key="2">
    <citation type="submission" date="2023-02" db="EMBL/GenBank/DDBJ databases">
        <title>'Rhodoalgimonas zhirmunskyi' gen. nov., isolated from a red alga.</title>
        <authorList>
            <person name="Nedashkovskaya O.I."/>
            <person name="Otstavnykh N.Y."/>
            <person name="Bystritskaya E.P."/>
            <person name="Balabanova L.A."/>
            <person name="Isaeva M.P."/>
        </authorList>
    </citation>
    <scope>NUCLEOTIDE SEQUENCE</scope>
    <source>
        <strain evidence="9">KCTC 52189</strain>
    </source>
</reference>
<evidence type="ECO:0000259" key="8">
    <source>
        <dbReference type="Pfam" id="PF17042"/>
    </source>
</evidence>
<keyword evidence="4 9" id="KW-0418">Kinase</keyword>
<protein>
    <submittedName>
        <fullName evidence="9">Four-carbon acid sugar kinase family protein</fullName>
    </submittedName>
</protein>
<evidence type="ECO:0000259" key="7">
    <source>
        <dbReference type="Pfam" id="PF07005"/>
    </source>
</evidence>
<evidence type="ECO:0000256" key="1">
    <source>
        <dbReference type="ARBA" id="ARBA00005715"/>
    </source>
</evidence>
<name>A0AAE3WA72_9RHOB</name>
<accession>A0AAE3WA72</accession>
<dbReference type="InterPro" id="IPR010737">
    <property type="entry name" value="4-carb_acid_sugar_kinase_N"/>
</dbReference>
<dbReference type="RefSeq" id="WP_306734232.1">
    <property type="nucleotide sequence ID" value="NZ_JANHAX010000001.1"/>
</dbReference>
<dbReference type="AlphaFoldDB" id="A0AAE3WA72"/>
<evidence type="ECO:0000256" key="3">
    <source>
        <dbReference type="ARBA" id="ARBA00022741"/>
    </source>
</evidence>
<dbReference type="InterPro" id="IPR031475">
    <property type="entry name" value="NBD_C"/>
</dbReference>